<comment type="caution">
    <text evidence="2">The sequence shown here is derived from an EMBL/GenBank/DDBJ whole genome shotgun (WGS) entry which is preliminary data.</text>
</comment>
<dbReference type="Gene3D" id="3.40.50.300">
    <property type="entry name" value="P-loop containing nucleotide triphosphate hydrolases"/>
    <property type="match status" value="1"/>
</dbReference>
<organism evidence="2 3">
    <name type="scientific">Burkholderia contaminans</name>
    <dbReference type="NCBI Taxonomy" id="488447"/>
    <lineage>
        <taxon>Bacteria</taxon>
        <taxon>Pseudomonadati</taxon>
        <taxon>Pseudomonadota</taxon>
        <taxon>Betaproteobacteria</taxon>
        <taxon>Burkholderiales</taxon>
        <taxon>Burkholderiaceae</taxon>
        <taxon>Burkholderia</taxon>
        <taxon>Burkholderia cepacia complex</taxon>
    </lineage>
</organism>
<evidence type="ECO:0000313" key="2">
    <source>
        <dbReference type="EMBL" id="RQT19922.1"/>
    </source>
</evidence>
<name>A0A3N8Q7S9_9BURK</name>
<protein>
    <recommendedName>
        <fullName evidence="4">Sulfotransferase family protein</fullName>
    </recommendedName>
</protein>
<proteinExistence type="predicted"/>
<dbReference type="AlphaFoldDB" id="A0A3N8Q7S9"/>
<gene>
    <name evidence="2" type="ORF">DF051_06675</name>
</gene>
<evidence type="ECO:0000313" key="3">
    <source>
        <dbReference type="Proteomes" id="UP000277921"/>
    </source>
</evidence>
<dbReference type="InterPro" id="IPR027417">
    <property type="entry name" value="P-loop_NTPase"/>
</dbReference>
<dbReference type="EMBL" id="QTQV01000003">
    <property type="protein sequence ID" value="RQT19922.1"/>
    <property type="molecule type" value="Genomic_DNA"/>
</dbReference>
<sequence>MKNVKHPEMGQKTMIKRGGAGGVVSAASEPWPTSDEGVVLGDVRSNFSVQAVAGDLGEPVRLQDAPLAFSGTESTAVSLEHNVSWPETSHNSTFGRVLHALTDSDGYEVGLDRLGVELAKLVQAKKQRFFYEEILKRSPEGYDAAMADVNSPSDAIRGFLCSDEFVVRHNKLFLDEFAHLKRELIVHVPKSGGTTLLNGYQRHSSYASLADEHYVLANCADRLDYYRGRAEDMRRPEVKSVVITGHVRAPFILENGLKRGCDEVYSILRNPVESAVSFVNYIITELMSGSGHAENASRRGILGLSPDEPIEGREMMLRLSAAIVDKLMPSQNLCSMFSRYDKFDDAAQTIAILDVRFIPIERLDDFMTLKGLPFTHRDNVSKSFFEFCDIDRDTQMLIFEKIGEDLKLYNWLTRHADTELRPYFQVG</sequence>
<evidence type="ECO:0000256" key="1">
    <source>
        <dbReference type="SAM" id="MobiDB-lite"/>
    </source>
</evidence>
<evidence type="ECO:0008006" key="4">
    <source>
        <dbReference type="Google" id="ProtNLM"/>
    </source>
</evidence>
<feature type="region of interest" description="Disordered" evidence="1">
    <location>
        <begin position="1"/>
        <end position="32"/>
    </location>
</feature>
<dbReference type="Proteomes" id="UP000277921">
    <property type="component" value="Unassembled WGS sequence"/>
</dbReference>
<reference evidence="2 3" key="1">
    <citation type="submission" date="2018-08" db="EMBL/GenBank/DDBJ databases">
        <title>Comparative analysis of Burkholderia isolates from Puerto Rico.</title>
        <authorList>
            <person name="Hall C."/>
            <person name="Sahl J."/>
            <person name="Wagner D."/>
        </authorList>
    </citation>
    <scope>NUCLEOTIDE SEQUENCE [LARGE SCALE GENOMIC DNA]</scope>
    <source>
        <strain evidence="2 3">Bp9025</strain>
    </source>
</reference>
<dbReference type="RefSeq" id="WP_124576563.1">
    <property type="nucleotide sequence ID" value="NZ_QTQV01000003.1"/>
</dbReference>
<accession>A0A3N8Q7S9</accession>